<evidence type="ECO:0000313" key="5">
    <source>
        <dbReference type="EMBL" id="KYK57080.1"/>
    </source>
</evidence>
<dbReference type="SUPFAM" id="SSF101751">
    <property type="entry name" value="Hydrophobin II, HfbII"/>
    <property type="match status" value="1"/>
</dbReference>
<name>A0A151GJ00_DRECN</name>
<dbReference type="PANTHER" id="PTHR42341">
    <property type="entry name" value="HYDROPHOBIN"/>
    <property type="match status" value="1"/>
</dbReference>
<organism evidence="5 6">
    <name type="scientific">Drechmeria coniospora</name>
    <name type="common">Nematophagous fungus</name>
    <name type="synonym">Meria coniospora</name>
    <dbReference type="NCBI Taxonomy" id="98403"/>
    <lineage>
        <taxon>Eukaryota</taxon>
        <taxon>Fungi</taxon>
        <taxon>Dikarya</taxon>
        <taxon>Ascomycota</taxon>
        <taxon>Pezizomycotina</taxon>
        <taxon>Sordariomycetes</taxon>
        <taxon>Hypocreomycetidae</taxon>
        <taxon>Hypocreales</taxon>
        <taxon>Ophiocordycipitaceae</taxon>
        <taxon>Drechmeria</taxon>
    </lineage>
</organism>
<keyword evidence="6" id="KW-1185">Reference proteome</keyword>
<dbReference type="RefSeq" id="XP_040656432.1">
    <property type="nucleotide sequence ID" value="XM_040801399.1"/>
</dbReference>
<feature type="signal peptide" evidence="4">
    <location>
        <begin position="1"/>
        <end position="15"/>
    </location>
</feature>
<gene>
    <name evidence="5" type="ORF">DCS_04087</name>
</gene>
<proteinExistence type="inferred from homology"/>
<dbReference type="GO" id="GO:0005576">
    <property type="term" value="C:extracellular region"/>
    <property type="evidence" value="ECO:0007669"/>
    <property type="project" value="InterPro"/>
</dbReference>
<accession>A0A151GJ00</accession>
<dbReference type="InterPro" id="IPR010636">
    <property type="entry name" value="Class_II_hydrophobin"/>
</dbReference>
<protein>
    <submittedName>
        <fullName evidence="5">Hydrophobin</fullName>
    </submittedName>
</protein>
<comment type="caution">
    <text evidence="5">The sequence shown here is derived from an EMBL/GenBank/DDBJ whole genome shotgun (WGS) entry which is preliminary data.</text>
</comment>
<dbReference type="AlphaFoldDB" id="A0A151GJ00"/>
<evidence type="ECO:0000256" key="4">
    <source>
        <dbReference type="SAM" id="SignalP"/>
    </source>
</evidence>
<feature type="chain" id="PRO_5012904411" evidence="4">
    <location>
        <begin position="16"/>
        <end position="95"/>
    </location>
</feature>
<dbReference type="Proteomes" id="UP000076580">
    <property type="component" value="Chromosome 02"/>
</dbReference>
<dbReference type="CDD" id="cd23508">
    <property type="entry name" value="hydrophobin_II"/>
    <property type="match status" value="1"/>
</dbReference>
<dbReference type="Gene3D" id="3.20.120.10">
    <property type="entry name" value="Hydrophobin"/>
    <property type="match status" value="1"/>
</dbReference>
<sequence length="95" mass="9783">MQFFAIAALVATAAALPALEVRGSDACPTDGLYTNPLCCSTDVLDVASLDCKVPSESFSGPRSFRRVCAKQGQKAQCCAVPVAGQALLCMDVIGA</sequence>
<reference evidence="5 6" key="1">
    <citation type="journal article" date="2016" name="Sci. Rep.">
        <title>Insights into Adaptations to a Near-Obligate Nematode Endoparasitic Lifestyle from the Finished Genome of Drechmeria coniospora.</title>
        <authorList>
            <person name="Zhang L."/>
            <person name="Zhou Z."/>
            <person name="Guo Q."/>
            <person name="Fokkens L."/>
            <person name="Miskei M."/>
            <person name="Pocsi I."/>
            <person name="Zhang W."/>
            <person name="Chen M."/>
            <person name="Wang L."/>
            <person name="Sun Y."/>
            <person name="Donzelli B.G."/>
            <person name="Gibson D.M."/>
            <person name="Nelson D.R."/>
            <person name="Luo J.G."/>
            <person name="Rep M."/>
            <person name="Liu H."/>
            <person name="Yang S."/>
            <person name="Wang J."/>
            <person name="Krasnoff S.B."/>
            <person name="Xu Y."/>
            <person name="Molnar I."/>
            <person name="Lin M."/>
        </authorList>
    </citation>
    <scope>NUCLEOTIDE SEQUENCE [LARGE SCALE GENOMIC DNA]</scope>
    <source>
        <strain evidence="5 6">ARSEF 6962</strain>
    </source>
</reference>
<keyword evidence="3" id="KW-1015">Disulfide bond</keyword>
<evidence type="ECO:0000313" key="6">
    <source>
        <dbReference type="Proteomes" id="UP000076580"/>
    </source>
</evidence>
<evidence type="ECO:0000256" key="3">
    <source>
        <dbReference type="ARBA" id="ARBA00023157"/>
    </source>
</evidence>
<comment type="subcellular location">
    <subcellularLocation>
        <location evidence="1">Cell envelope</location>
    </subcellularLocation>
</comment>
<dbReference type="PANTHER" id="PTHR42341:SF1">
    <property type="entry name" value="HYDROPHOBIN"/>
    <property type="match status" value="1"/>
</dbReference>
<dbReference type="InParanoid" id="A0A151GJ00"/>
<dbReference type="InterPro" id="IPR036686">
    <property type="entry name" value="Class_II_Hydrophobin_sf"/>
</dbReference>
<evidence type="ECO:0000256" key="1">
    <source>
        <dbReference type="ARBA" id="ARBA00004196"/>
    </source>
</evidence>
<comment type="similarity">
    <text evidence="2">Belongs to the cerato-ulmin hydrophobin family.</text>
</comment>
<evidence type="ECO:0000256" key="2">
    <source>
        <dbReference type="ARBA" id="ARBA00009576"/>
    </source>
</evidence>
<keyword evidence="4" id="KW-0732">Signal</keyword>
<dbReference type="EMBL" id="LAYC01000002">
    <property type="protein sequence ID" value="KYK57080.1"/>
    <property type="molecule type" value="Genomic_DNA"/>
</dbReference>
<dbReference type="GeneID" id="63716730"/>
<dbReference type="Pfam" id="PF06766">
    <property type="entry name" value="Hydrophobin_2"/>
    <property type="match status" value="1"/>
</dbReference>
<dbReference type="STRING" id="98403.A0A151GJ00"/>
<dbReference type="OrthoDB" id="4500971at2759"/>